<evidence type="ECO:0000256" key="8">
    <source>
        <dbReference type="ARBA" id="ARBA00022989"/>
    </source>
</evidence>
<keyword evidence="12" id="KW-1185">Reference proteome</keyword>
<evidence type="ECO:0000256" key="1">
    <source>
        <dbReference type="ARBA" id="ARBA00002672"/>
    </source>
</evidence>
<sequence>MAVFGFAGLVTTPLELISFLLAIITVALNIRQNHWAWLFSILSSALYGVVFVEARLYGDAGLQCVFVAVSVWGWYQWLRGGEEHLPLKASALSRRGVLWSGLAWLAGFAVLSVFLRHFTDTDVPHMDGFLTAGSLVGQFLLSRKKIENWLVWIAVDVLYVGLYLYKHLTLTAILYGLFVLLAIAGWRAWRQAPPTAS</sequence>
<comment type="similarity">
    <text evidence="3">Belongs to the nicotinamide ribonucleoside (NR) uptake permease (TC 4.B.1) family.</text>
</comment>
<accession>A0ABM5V6I5</accession>
<dbReference type="Proteomes" id="UP000063429">
    <property type="component" value="Chromosome"/>
</dbReference>
<dbReference type="NCBIfam" id="TIGR01528">
    <property type="entry name" value="NMN_trans_PnuC"/>
    <property type="match status" value="1"/>
</dbReference>
<evidence type="ECO:0000256" key="5">
    <source>
        <dbReference type="ARBA" id="ARBA00022448"/>
    </source>
</evidence>
<evidence type="ECO:0000256" key="2">
    <source>
        <dbReference type="ARBA" id="ARBA00004651"/>
    </source>
</evidence>
<feature type="transmembrane region" description="Helical" evidence="10">
    <location>
        <begin position="97"/>
        <end position="118"/>
    </location>
</feature>
<feature type="transmembrane region" description="Helical" evidence="10">
    <location>
        <begin position="60"/>
        <end position="77"/>
    </location>
</feature>
<evidence type="ECO:0000313" key="11">
    <source>
        <dbReference type="EMBL" id="AKZ65311.1"/>
    </source>
</evidence>
<feature type="transmembrane region" description="Helical" evidence="10">
    <location>
        <begin position="35"/>
        <end position="54"/>
    </location>
</feature>
<protein>
    <recommendedName>
        <fullName evidence="4">Nicotinamide riboside transporter PnuC</fullName>
    </recommendedName>
</protein>
<keyword evidence="9 10" id="KW-0472">Membrane</keyword>
<dbReference type="EMBL" id="CP011409">
    <property type="protein sequence ID" value="AKZ65311.1"/>
    <property type="molecule type" value="Genomic_DNA"/>
</dbReference>
<keyword evidence="6" id="KW-1003">Cell membrane</keyword>
<reference evidence="12" key="1">
    <citation type="journal article" date="2015" name="Genome Announc.">
        <title>Complete Genome Sequence of Herbaspirillum hiltneri N3 (DSM 17495), Isolated from Surface-Sterilized Wheat Roots.</title>
        <authorList>
            <person name="Guizelini D."/>
            <person name="Saizaki P.M."/>
            <person name="Coimbra N.A."/>
            <person name="Weiss V.A."/>
            <person name="Faoro H."/>
            <person name="Sfeir M.Z."/>
            <person name="Baura V.A."/>
            <person name="Monteiro R.A."/>
            <person name="Chubatsu L.S."/>
            <person name="Souza E.M."/>
            <person name="Cruz L.M."/>
            <person name="Pedrosa F.O."/>
            <person name="Raittz R.T."/>
            <person name="Marchaukoski J.N."/>
            <person name="Steffens M.B."/>
        </authorList>
    </citation>
    <scope>NUCLEOTIDE SEQUENCE [LARGE SCALE GENOMIC DNA]</scope>
    <source>
        <strain evidence="12">N3</strain>
    </source>
</reference>
<evidence type="ECO:0000256" key="3">
    <source>
        <dbReference type="ARBA" id="ARBA00006669"/>
    </source>
</evidence>
<evidence type="ECO:0000256" key="10">
    <source>
        <dbReference type="SAM" id="Phobius"/>
    </source>
</evidence>
<gene>
    <name evidence="11" type="ORF">F506_11380</name>
</gene>
<dbReference type="PANTHER" id="PTHR36122:SF2">
    <property type="entry name" value="NICOTINAMIDE RIBOSIDE TRANSPORTER PNUC"/>
    <property type="match status" value="1"/>
</dbReference>
<feature type="transmembrane region" description="Helical" evidence="10">
    <location>
        <begin position="6"/>
        <end position="28"/>
    </location>
</feature>
<evidence type="ECO:0000313" key="12">
    <source>
        <dbReference type="Proteomes" id="UP000063429"/>
    </source>
</evidence>
<evidence type="ECO:0000256" key="7">
    <source>
        <dbReference type="ARBA" id="ARBA00022692"/>
    </source>
</evidence>
<dbReference type="InterPro" id="IPR006419">
    <property type="entry name" value="NMN_transpt_PnuC"/>
</dbReference>
<dbReference type="PANTHER" id="PTHR36122">
    <property type="entry name" value="NICOTINAMIDE RIBOSIDE TRANSPORTER PNUC"/>
    <property type="match status" value="1"/>
</dbReference>
<evidence type="ECO:0000256" key="9">
    <source>
        <dbReference type="ARBA" id="ARBA00023136"/>
    </source>
</evidence>
<proteinExistence type="inferred from homology"/>
<dbReference type="Pfam" id="PF04973">
    <property type="entry name" value="NMN_transporter"/>
    <property type="match status" value="1"/>
</dbReference>
<feature type="transmembrane region" description="Helical" evidence="10">
    <location>
        <begin position="172"/>
        <end position="189"/>
    </location>
</feature>
<evidence type="ECO:0000256" key="6">
    <source>
        <dbReference type="ARBA" id="ARBA00022475"/>
    </source>
</evidence>
<comment type="function">
    <text evidence="1">Required for nicotinamide riboside transport across the inner membrane.</text>
</comment>
<evidence type="ECO:0000256" key="4">
    <source>
        <dbReference type="ARBA" id="ARBA00017522"/>
    </source>
</evidence>
<keyword evidence="5" id="KW-0813">Transport</keyword>
<keyword evidence="7 10" id="KW-0812">Transmembrane</keyword>
<organism evidence="11 12">
    <name type="scientific">Herbaspirillum hiltneri N3</name>
    <dbReference type="NCBI Taxonomy" id="1262470"/>
    <lineage>
        <taxon>Bacteria</taxon>
        <taxon>Pseudomonadati</taxon>
        <taxon>Pseudomonadota</taxon>
        <taxon>Betaproteobacteria</taxon>
        <taxon>Burkholderiales</taxon>
        <taxon>Oxalobacteraceae</taxon>
        <taxon>Herbaspirillum</taxon>
    </lineage>
</organism>
<comment type="subcellular location">
    <subcellularLocation>
        <location evidence="2">Cell membrane</location>
        <topology evidence="2">Multi-pass membrane protein</topology>
    </subcellularLocation>
</comment>
<keyword evidence="8 10" id="KW-1133">Transmembrane helix</keyword>
<name>A0ABM5V6I5_9BURK</name>